<dbReference type="SUPFAM" id="SSF55347">
    <property type="entry name" value="Glyceraldehyde-3-phosphate dehydrogenase-like, C-terminal domain"/>
    <property type="match status" value="1"/>
</dbReference>
<dbReference type="SUPFAM" id="SSF51735">
    <property type="entry name" value="NAD(P)-binding Rossmann-fold domains"/>
    <property type="match status" value="1"/>
</dbReference>
<dbReference type="GO" id="GO:0000166">
    <property type="term" value="F:nucleotide binding"/>
    <property type="evidence" value="ECO:0007669"/>
    <property type="project" value="InterPro"/>
</dbReference>
<reference evidence="3 4" key="1">
    <citation type="submission" date="2016-07" db="EMBL/GenBank/DDBJ databases">
        <title>Multiple horizontal gene transfer events from other fungi enriched the ability of initially mycotrophic Trichoderma (Ascomycota) to feed on dead plant biomass.</title>
        <authorList>
            <consortium name="DOE Joint Genome Institute"/>
            <person name="Aerts A."/>
            <person name="Atanasova L."/>
            <person name="Chenthamara K."/>
            <person name="Zhang J."/>
            <person name="Grujic M."/>
            <person name="Henrissat B."/>
            <person name="Kuo A."/>
            <person name="Salamov A."/>
            <person name="Lipzen A."/>
            <person name="Labutti K."/>
            <person name="Barry K."/>
            <person name="Miao Y."/>
            <person name="Rahimi M.J."/>
            <person name="Shen Q."/>
            <person name="Grigoriev I.V."/>
            <person name="Kubicek C.P."/>
            <person name="Druzhinina I.S."/>
        </authorList>
    </citation>
    <scope>NUCLEOTIDE SEQUENCE [LARGE SCALE GENOMIC DNA]</scope>
    <source>
        <strain evidence="3 4">CBS 433.97</strain>
    </source>
</reference>
<evidence type="ECO:0000259" key="2">
    <source>
        <dbReference type="Pfam" id="PF22685"/>
    </source>
</evidence>
<dbReference type="AlphaFoldDB" id="A0A2T3YY19"/>
<keyword evidence="4" id="KW-1185">Reference proteome</keyword>
<dbReference type="STRING" id="1042311.A0A2T3YY19"/>
<evidence type="ECO:0000313" key="4">
    <source>
        <dbReference type="Proteomes" id="UP000240493"/>
    </source>
</evidence>
<dbReference type="PANTHER" id="PTHR43708">
    <property type="entry name" value="CONSERVED EXPRESSED OXIDOREDUCTASE (EUROFUNG)"/>
    <property type="match status" value="1"/>
</dbReference>
<dbReference type="Proteomes" id="UP000240493">
    <property type="component" value="Unassembled WGS sequence"/>
</dbReference>
<dbReference type="EMBL" id="KZ679268">
    <property type="protein sequence ID" value="PTB37459.1"/>
    <property type="molecule type" value="Genomic_DNA"/>
</dbReference>
<dbReference type="Pfam" id="PF22685">
    <property type="entry name" value="Gal80p_C-like"/>
    <property type="match status" value="1"/>
</dbReference>
<evidence type="ECO:0000313" key="3">
    <source>
        <dbReference type="EMBL" id="PTB37459.1"/>
    </source>
</evidence>
<dbReference type="InterPro" id="IPR000683">
    <property type="entry name" value="Gfo/Idh/MocA-like_OxRdtase_N"/>
</dbReference>
<dbReference type="InterPro" id="IPR055080">
    <property type="entry name" value="Gal80p-like_C"/>
</dbReference>
<dbReference type="InterPro" id="IPR051317">
    <property type="entry name" value="Gfo/Idh/MocA_oxidoreduct"/>
</dbReference>
<name>A0A2T3YY19_TRIA4</name>
<feature type="domain" description="Gal80p-like C-terminal" evidence="2">
    <location>
        <begin position="142"/>
        <end position="290"/>
    </location>
</feature>
<evidence type="ECO:0000259" key="1">
    <source>
        <dbReference type="Pfam" id="PF01408"/>
    </source>
</evidence>
<dbReference type="Gene3D" id="3.40.50.720">
    <property type="entry name" value="NAD(P)-binding Rossmann-like Domain"/>
    <property type="match status" value="1"/>
</dbReference>
<dbReference type="OrthoDB" id="64915at2759"/>
<sequence length="374" mass="40283">MAPIRICIIGLAATSSAGYKTGEWGIQHLNSLKSSPHYQIVGICNSSLASAQKSIESHKLGSDVKAYSSVDEVASDPDVDMVSIVVAIGKHYQLMKPLLQHKKDILVEFPIAPTVAEVEELAALAKSAGVKALSGSQGRAHPVFRHMKDLIKSGAIGDVVVSTLNGHNALMAAPMWPESQSILLNIDSGISRLHLIVGHILDTHLSILGDFKDIQSTFKTQNNKTKIVDDKGNTVQEIYDITAPDTMLFQGVLESGALASVTMRTSTDTVDNTGFRWIISGTKGELALTSEPGIFHWGPTGLKLKLREFGGEAKEIDFNAGEGELLKQVSYSGQNVARVYEAFAKGEEDGYATLDDALKVHRALEKAKVHAVWA</sequence>
<dbReference type="PANTHER" id="PTHR43708:SF1">
    <property type="entry name" value="GALACTOSE_LACTOSE METABOLISM REGULATORY PROTEIN GAL80"/>
    <property type="match status" value="1"/>
</dbReference>
<accession>A0A2T3YY19</accession>
<feature type="domain" description="Gfo/Idh/MocA-like oxidoreductase N-terminal" evidence="1">
    <location>
        <begin position="22"/>
        <end position="132"/>
    </location>
</feature>
<dbReference type="Gene3D" id="3.30.360.10">
    <property type="entry name" value="Dihydrodipicolinate Reductase, domain 2"/>
    <property type="match status" value="1"/>
</dbReference>
<gene>
    <name evidence="3" type="ORF">M441DRAFT_72728</name>
</gene>
<protein>
    <submittedName>
        <fullName evidence="3">Uncharacterized protein</fullName>
    </submittedName>
</protein>
<proteinExistence type="predicted"/>
<organism evidence="3 4">
    <name type="scientific">Trichoderma asperellum (strain ATCC 204424 / CBS 433.97 / NBRC 101777)</name>
    <dbReference type="NCBI Taxonomy" id="1042311"/>
    <lineage>
        <taxon>Eukaryota</taxon>
        <taxon>Fungi</taxon>
        <taxon>Dikarya</taxon>
        <taxon>Ascomycota</taxon>
        <taxon>Pezizomycotina</taxon>
        <taxon>Sordariomycetes</taxon>
        <taxon>Hypocreomycetidae</taxon>
        <taxon>Hypocreales</taxon>
        <taxon>Hypocreaceae</taxon>
        <taxon>Trichoderma</taxon>
    </lineage>
</organism>
<dbReference type="InterPro" id="IPR036291">
    <property type="entry name" value="NAD(P)-bd_dom_sf"/>
</dbReference>
<dbReference type="Pfam" id="PF01408">
    <property type="entry name" value="GFO_IDH_MocA"/>
    <property type="match status" value="1"/>
</dbReference>